<feature type="modified residue" description="4-aspartylphosphate" evidence="3">
    <location>
        <position position="57"/>
    </location>
</feature>
<dbReference type="SMART" id="SM00267">
    <property type="entry name" value="GGDEF"/>
    <property type="match status" value="1"/>
</dbReference>
<dbReference type="PANTHER" id="PTHR45138">
    <property type="entry name" value="REGULATORY COMPONENTS OF SENSORY TRANSDUCTION SYSTEM"/>
    <property type="match status" value="1"/>
</dbReference>
<dbReference type="HOGENOM" id="CLU_000445_11_28_7"/>
<evidence type="ECO:0000256" key="1">
    <source>
        <dbReference type="ARBA" id="ARBA00012528"/>
    </source>
</evidence>
<dbReference type="SUPFAM" id="SSF55073">
    <property type="entry name" value="Nucleotide cyclase"/>
    <property type="match status" value="1"/>
</dbReference>
<sequence length="327" mass="36004">MKILIIDDSRGSATQLTDMLMGAGHSDVSDVESLDRALHAMQRAAAGETPVDLVLIDLEIHDTDGIAAILTLKSHREFEDIPIIAIAANDNSEELDRAFAAGASDYIVKPVGRTELRARVRSALQLRREMLKRMLRERELERLARKLERMSNQDGLTGLANRRCFDDTLIREWVRNGREDHPLGLLMIDIDHFKAYNDALGHVHGDACLRDVAQAIRMATNRPGDLVARYGGEEFAIILPNTDFGGARVVAENIHANLAASRIRHPDSQVAGTVTVSIGAAATVPTCEITPAHLVQAADRALYQAKLSGRNRTESIHLPETGHLRQQ</sequence>
<dbReference type="KEGG" id="ddn:DND132_1589"/>
<dbReference type="GO" id="GO:1902201">
    <property type="term" value="P:negative regulation of bacterial-type flagellum-dependent cell motility"/>
    <property type="evidence" value="ECO:0007669"/>
    <property type="project" value="TreeGrafter"/>
</dbReference>
<dbReference type="PROSITE" id="PS50110">
    <property type="entry name" value="RESPONSE_REGULATORY"/>
    <property type="match status" value="1"/>
</dbReference>
<dbReference type="Pfam" id="PF00990">
    <property type="entry name" value="GGDEF"/>
    <property type="match status" value="1"/>
</dbReference>
<dbReference type="GO" id="GO:0052621">
    <property type="term" value="F:diguanylate cyclase activity"/>
    <property type="evidence" value="ECO:0007669"/>
    <property type="project" value="UniProtKB-EC"/>
</dbReference>
<dbReference type="PANTHER" id="PTHR45138:SF9">
    <property type="entry name" value="DIGUANYLATE CYCLASE DGCM-RELATED"/>
    <property type="match status" value="1"/>
</dbReference>
<dbReference type="EC" id="2.7.7.65" evidence="1"/>
<feature type="domain" description="GGDEF" evidence="5">
    <location>
        <begin position="181"/>
        <end position="318"/>
    </location>
</feature>
<dbReference type="STRING" id="641491.DND132_1589"/>
<dbReference type="RefSeq" id="WP_014322224.1">
    <property type="nucleotide sequence ID" value="NC_016803.1"/>
</dbReference>
<keyword evidence="7" id="KW-1185">Reference proteome</keyword>
<dbReference type="GO" id="GO:0005886">
    <property type="term" value="C:plasma membrane"/>
    <property type="evidence" value="ECO:0007669"/>
    <property type="project" value="TreeGrafter"/>
</dbReference>
<dbReference type="eggNOG" id="COG3706">
    <property type="taxonomic scope" value="Bacteria"/>
</dbReference>
<evidence type="ECO:0000259" key="4">
    <source>
        <dbReference type="PROSITE" id="PS50110"/>
    </source>
</evidence>
<dbReference type="AlphaFoldDB" id="F0JEZ5"/>
<evidence type="ECO:0000313" key="7">
    <source>
        <dbReference type="Proteomes" id="UP000007845"/>
    </source>
</evidence>
<accession>F0JEZ5</accession>
<evidence type="ECO:0000259" key="5">
    <source>
        <dbReference type="PROSITE" id="PS50887"/>
    </source>
</evidence>
<dbReference type="FunFam" id="3.30.70.270:FF:000001">
    <property type="entry name" value="Diguanylate cyclase domain protein"/>
    <property type="match status" value="1"/>
</dbReference>
<dbReference type="Pfam" id="PF00072">
    <property type="entry name" value="Response_reg"/>
    <property type="match status" value="1"/>
</dbReference>
<dbReference type="InterPro" id="IPR011006">
    <property type="entry name" value="CheY-like_superfamily"/>
</dbReference>
<dbReference type="InterPro" id="IPR043128">
    <property type="entry name" value="Rev_trsase/Diguanyl_cyclase"/>
</dbReference>
<protein>
    <recommendedName>
        <fullName evidence="1">diguanylate cyclase</fullName>
        <ecNumber evidence="1">2.7.7.65</ecNumber>
    </recommendedName>
</protein>
<organism evidence="6 7">
    <name type="scientific">Pseudodesulfovibrio mercurii</name>
    <dbReference type="NCBI Taxonomy" id="641491"/>
    <lineage>
        <taxon>Bacteria</taxon>
        <taxon>Pseudomonadati</taxon>
        <taxon>Thermodesulfobacteriota</taxon>
        <taxon>Desulfovibrionia</taxon>
        <taxon>Desulfovibrionales</taxon>
        <taxon>Desulfovibrionaceae</taxon>
    </lineage>
</organism>
<dbReference type="GO" id="GO:0000160">
    <property type="term" value="P:phosphorelay signal transduction system"/>
    <property type="evidence" value="ECO:0007669"/>
    <property type="project" value="InterPro"/>
</dbReference>
<reference evidence="6 7" key="1">
    <citation type="journal article" date="2011" name="J. Bacteriol.">
        <title>Genome sequence of the mercury-methylating strain Desulfovibrio desulfuricans ND132.</title>
        <authorList>
            <person name="Brown S.D."/>
            <person name="Gilmour C.C."/>
            <person name="Kucken A.M."/>
            <person name="Wall J.D."/>
            <person name="Elias D.A."/>
            <person name="Brandt C.C."/>
            <person name="Podar M."/>
            <person name="Chertkov O."/>
            <person name="Held B."/>
            <person name="Bruce D.C."/>
            <person name="Detter J.C."/>
            <person name="Tapia R."/>
            <person name="Han C.S."/>
            <person name="Goodwin L.A."/>
            <person name="Cheng J.F."/>
            <person name="Pitluck S."/>
            <person name="Woyke T."/>
            <person name="Mikhailova N."/>
            <person name="Ivanova N.N."/>
            <person name="Han J."/>
            <person name="Lucas S."/>
            <person name="Lapidus A.L."/>
            <person name="Land M.L."/>
            <person name="Hauser L.J."/>
            <person name="Palumbo A.V."/>
        </authorList>
    </citation>
    <scope>NUCLEOTIDE SEQUENCE [LARGE SCALE GENOMIC DNA]</scope>
    <source>
        <strain evidence="6 7">ND132</strain>
    </source>
</reference>
<dbReference type="CDD" id="cd01949">
    <property type="entry name" value="GGDEF"/>
    <property type="match status" value="1"/>
</dbReference>
<dbReference type="OrthoDB" id="9778432at2"/>
<name>F0JEZ5_9BACT</name>
<evidence type="ECO:0000256" key="3">
    <source>
        <dbReference type="PROSITE-ProRule" id="PRU00169"/>
    </source>
</evidence>
<evidence type="ECO:0000313" key="6">
    <source>
        <dbReference type="EMBL" id="EGB14796.1"/>
    </source>
</evidence>
<proteinExistence type="predicted"/>
<dbReference type="EMBL" id="CP003220">
    <property type="protein sequence ID" value="EGB14796.1"/>
    <property type="molecule type" value="Genomic_DNA"/>
</dbReference>
<comment type="catalytic activity">
    <reaction evidence="2">
        <text>2 GTP = 3',3'-c-di-GMP + 2 diphosphate</text>
        <dbReference type="Rhea" id="RHEA:24898"/>
        <dbReference type="ChEBI" id="CHEBI:33019"/>
        <dbReference type="ChEBI" id="CHEBI:37565"/>
        <dbReference type="ChEBI" id="CHEBI:58805"/>
        <dbReference type="EC" id="2.7.7.65"/>
    </reaction>
</comment>
<keyword evidence="3" id="KW-0597">Phosphoprotein</keyword>
<dbReference type="Gene3D" id="3.40.50.2300">
    <property type="match status" value="1"/>
</dbReference>
<dbReference type="Proteomes" id="UP000007845">
    <property type="component" value="Chromosome"/>
</dbReference>
<dbReference type="InterPro" id="IPR050469">
    <property type="entry name" value="Diguanylate_Cyclase"/>
</dbReference>
<dbReference type="SMART" id="SM00448">
    <property type="entry name" value="REC"/>
    <property type="match status" value="1"/>
</dbReference>
<dbReference type="InterPro" id="IPR029787">
    <property type="entry name" value="Nucleotide_cyclase"/>
</dbReference>
<dbReference type="NCBIfam" id="TIGR00254">
    <property type="entry name" value="GGDEF"/>
    <property type="match status" value="1"/>
</dbReference>
<dbReference type="PROSITE" id="PS50887">
    <property type="entry name" value="GGDEF"/>
    <property type="match status" value="1"/>
</dbReference>
<dbReference type="SMR" id="F0JEZ5"/>
<gene>
    <name evidence="6" type="ORF">DND132_1589</name>
</gene>
<dbReference type="SUPFAM" id="SSF52172">
    <property type="entry name" value="CheY-like"/>
    <property type="match status" value="1"/>
</dbReference>
<dbReference type="InterPro" id="IPR000160">
    <property type="entry name" value="GGDEF_dom"/>
</dbReference>
<evidence type="ECO:0000256" key="2">
    <source>
        <dbReference type="ARBA" id="ARBA00034247"/>
    </source>
</evidence>
<dbReference type="InterPro" id="IPR001789">
    <property type="entry name" value="Sig_transdc_resp-reg_receiver"/>
</dbReference>
<feature type="domain" description="Response regulatory" evidence="4">
    <location>
        <begin position="2"/>
        <end position="124"/>
    </location>
</feature>
<dbReference type="GO" id="GO:0043709">
    <property type="term" value="P:cell adhesion involved in single-species biofilm formation"/>
    <property type="evidence" value="ECO:0007669"/>
    <property type="project" value="TreeGrafter"/>
</dbReference>
<dbReference type="Gene3D" id="3.30.70.270">
    <property type="match status" value="1"/>
</dbReference>